<evidence type="ECO:0000313" key="2">
    <source>
        <dbReference type="Proteomes" id="UP000245429"/>
    </source>
</evidence>
<dbReference type="EMBL" id="CP029463">
    <property type="protein sequence ID" value="AWM14620.1"/>
    <property type="molecule type" value="Genomic_DNA"/>
</dbReference>
<accession>A0A2U8QWN4</accession>
<organism evidence="1 2">
    <name type="scientific">Flavobacterium sediminis</name>
    <dbReference type="NCBI Taxonomy" id="2201181"/>
    <lineage>
        <taxon>Bacteria</taxon>
        <taxon>Pseudomonadati</taxon>
        <taxon>Bacteroidota</taxon>
        <taxon>Flavobacteriia</taxon>
        <taxon>Flavobacteriales</taxon>
        <taxon>Flavobacteriaceae</taxon>
        <taxon>Flavobacterium</taxon>
    </lineage>
</organism>
<keyword evidence="2" id="KW-1185">Reference proteome</keyword>
<name>A0A2U8QWN4_9FLAO</name>
<evidence type="ECO:0000313" key="1">
    <source>
        <dbReference type="EMBL" id="AWM14620.1"/>
    </source>
</evidence>
<gene>
    <name evidence="1" type="ORF">DI487_12655</name>
</gene>
<protein>
    <submittedName>
        <fullName evidence="1">Uncharacterized protein</fullName>
    </submittedName>
</protein>
<dbReference type="KEGG" id="fse:DI487_12655"/>
<dbReference type="Proteomes" id="UP000245429">
    <property type="component" value="Chromosome"/>
</dbReference>
<reference evidence="1 2" key="1">
    <citation type="submission" date="2018-05" db="EMBL/GenBank/DDBJ databases">
        <title>Flavobacterium sp. MEBiC07310.</title>
        <authorList>
            <person name="Baek K."/>
        </authorList>
    </citation>
    <scope>NUCLEOTIDE SEQUENCE [LARGE SCALE GENOMIC DNA]</scope>
    <source>
        <strain evidence="1 2">MEBiC07310</strain>
    </source>
</reference>
<dbReference type="AlphaFoldDB" id="A0A2U8QWN4"/>
<sequence length="214" mass="25639">MEHTIKLFLKLGSEKNIFDLFENGTIYMNTIEYFRKVEDEELRGDRYEGVSRVINSLPGTFKIPGIDREFNYVKVHLRESHKEVLGNIYSLYAISSKGFPNPLDFEFDKRNLRFGTHGVMIKDLPFFFNKIENELKKNNLKFIHGFVDYYDKEEVSREITLFEKPLEFEYQKEFRFYIENDEIKPIKIQIGSMKNYAEIFKIEDILELKLEIKK</sequence>
<proteinExistence type="predicted"/>